<dbReference type="EMBL" id="GBGD01001185">
    <property type="protein sequence ID" value="JAC87704.1"/>
    <property type="molecule type" value="mRNA"/>
</dbReference>
<evidence type="ECO:0000256" key="4">
    <source>
        <dbReference type="ARBA" id="ARBA00023163"/>
    </source>
</evidence>
<feature type="compositionally biased region" description="Low complexity" evidence="7">
    <location>
        <begin position="355"/>
        <end position="365"/>
    </location>
</feature>
<evidence type="ECO:0000256" key="7">
    <source>
        <dbReference type="SAM" id="MobiDB-lite"/>
    </source>
</evidence>
<evidence type="ECO:0000256" key="3">
    <source>
        <dbReference type="ARBA" id="ARBA00023015"/>
    </source>
</evidence>
<evidence type="ECO:0000256" key="2">
    <source>
        <dbReference type="ARBA" id="ARBA00009171"/>
    </source>
</evidence>
<sequence>MAALVAGVQYGLTSQGHFNENKSLIFVKLTDSAFRAVEEYLKNRNKCNQTPTIQFLGNEGHLSLPCGPSARGRAGFKFSLSSNADIEGPQGSFECIQHTGQRCLESVGSLPCKMRVQANEDVYETTKNRMQAAEKQQKENCTREIELDKTGLGRRVKLRSKMVNGISRKPITPVVPAQPTHAPQHTTTSHTKPQGNNHAQKPGNPEIMKRPIRDRIIHLLALRPYRKPELLMALSREGLREKDRNKLMNTVMTVATVNKDNTFSLMRHVWNDVQEDWPFYSEQDKNMLKRRKPENLTPPGSSDSASPNSVHPGSPPSASEPLSAKRPGYYDGADGLPTKRQRISHYRKPTPPQQTSYLTPPSSESTPPPTRDTQIHPSPPTPPMETSPPPPPQPAKYPPDYPKYLIDYTTIKDVDQRRKYKEDFNANYNEYRQLHSVVEKVSRRFSQLDERLKREERGSEGWQRIKDQILKEYSENKKNTKHQDAKRRFQYLHDKLSHIKRLVIEYDSKNS</sequence>
<dbReference type="InterPro" id="IPR031176">
    <property type="entry name" value="ELL/occludin"/>
</dbReference>
<evidence type="ECO:0000256" key="1">
    <source>
        <dbReference type="ARBA" id="ARBA00004123"/>
    </source>
</evidence>
<dbReference type="Pfam" id="PF10390">
    <property type="entry name" value="ELL"/>
    <property type="match status" value="1"/>
</dbReference>
<keyword evidence="9" id="KW-0251">Elongation factor</keyword>
<comment type="similarity">
    <text evidence="2 6">Belongs to the ELL/occludin family.</text>
</comment>
<accession>A0A069DZ64</accession>
<dbReference type="SUPFAM" id="SSF144292">
    <property type="entry name" value="occludin/ELL-like"/>
    <property type="match status" value="1"/>
</dbReference>
<name>A0A069DZ64_9HEMI</name>
<dbReference type="PANTHER" id="PTHR23288:SF17">
    <property type="entry name" value="RNA POLYMERASE II ELONGATION FACTOR ELL"/>
    <property type="match status" value="1"/>
</dbReference>
<feature type="region of interest" description="Disordered" evidence="7">
    <location>
        <begin position="170"/>
        <end position="208"/>
    </location>
</feature>
<comment type="subcellular location">
    <subcellularLocation>
        <location evidence="1">Nucleus</location>
    </subcellularLocation>
</comment>
<dbReference type="GO" id="GO:0042795">
    <property type="term" value="P:snRNA transcription by RNA polymerase II"/>
    <property type="evidence" value="ECO:0007669"/>
    <property type="project" value="TreeGrafter"/>
</dbReference>
<organism evidence="9">
    <name type="scientific">Panstrongylus megistus</name>
    <dbReference type="NCBI Taxonomy" id="65343"/>
    <lineage>
        <taxon>Eukaryota</taxon>
        <taxon>Metazoa</taxon>
        <taxon>Ecdysozoa</taxon>
        <taxon>Arthropoda</taxon>
        <taxon>Hexapoda</taxon>
        <taxon>Insecta</taxon>
        <taxon>Pterygota</taxon>
        <taxon>Neoptera</taxon>
        <taxon>Paraneoptera</taxon>
        <taxon>Hemiptera</taxon>
        <taxon>Heteroptera</taxon>
        <taxon>Panheteroptera</taxon>
        <taxon>Cimicomorpha</taxon>
        <taxon>Reduviidae</taxon>
        <taxon>Triatominae</taxon>
        <taxon>Panstrongylus</taxon>
    </lineage>
</organism>
<dbReference type="GO" id="GO:0006368">
    <property type="term" value="P:transcription elongation by RNA polymerase II"/>
    <property type="evidence" value="ECO:0007669"/>
    <property type="project" value="InterPro"/>
</dbReference>
<dbReference type="PROSITE" id="PS51980">
    <property type="entry name" value="OCEL"/>
    <property type="match status" value="1"/>
</dbReference>
<dbReference type="GO" id="GO:0000987">
    <property type="term" value="F:cis-regulatory region sequence-specific DNA binding"/>
    <property type="evidence" value="ECO:0007669"/>
    <property type="project" value="TreeGrafter"/>
</dbReference>
<keyword evidence="5" id="KW-0539">Nucleus</keyword>
<keyword evidence="9" id="KW-0648">Protein biosynthesis</keyword>
<evidence type="ECO:0000259" key="8">
    <source>
        <dbReference type="PROSITE" id="PS51980"/>
    </source>
</evidence>
<dbReference type="PANTHER" id="PTHR23288">
    <property type="entry name" value="OCCLUDIN AND RNA POLYMERASE II ELONGATION FACTOR ELL"/>
    <property type="match status" value="1"/>
</dbReference>
<feature type="domain" description="OCEL" evidence="8">
    <location>
        <begin position="402"/>
        <end position="511"/>
    </location>
</feature>
<feature type="region of interest" description="Disordered" evidence="7">
    <location>
        <begin position="291"/>
        <end position="402"/>
    </location>
</feature>
<evidence type="ECO:0000256" key="6">
    <source>
        <dbReference type="PROSITE-ProRule" id="PRU01324"/>
    </source>
</evidence>
<proteinExistence type="evidence at transcript level"/>
<dbReference type="InterPro" id="IPR010844">
    <property type="entry name" value="Occludin_ELL"/>
</dbReference>
<dbReference type="InterPro" id="IPR042065">
    <property type="entry name" value="E3_ELL-like"/>
</dbReference>
<feature type="compositionally biased region" description="Basic residues" evidence="7">
    <location>
        <begin position="339"/>
        <end position="348"/>
    </location>
</feature>
<dbReference type="InterPro" id="IPR019464">
    <property type="entry name" value="ELL_N"/>
</dbReference>
<dbReference type="GO" id="GO:0032968">
    <property type="term" value="P:positive regulation of transcription elongation by RNA polymerase II"/>
    <property type="evidence" value="ECO:0007669"/>
    <property type="project" value="TreeGrafter"/>
</dbReference>
<keyword evidence="4" id="KW-0804">Transcription</keyword>
<dbReference type="InterPro" id="IPR036390">
    <property type="entry name" value="WH_DNA-bd_sf"/>
</dbReference>
<dbReference type="Pfam" id="PF07303">
    <property type="entry name" value="Occludin_ELL"/>
    <property type="match status" value="1"/>
</dbReference>
<dbReference type="AlphaFoldDB" id="A0A069DZ64"/>
<reference evidence="9" key="1">
    <citation type="journal article" date="2015" name="J. Med. Entomol.">
        <title>A Deep Insight Into the Sialotranscriptome of the Chagas Disease Vector, Panstrongylus megistus (Hemiptera: Heteroptera).</title>
        <authorList>
            <person name="Ribeiro J.M."/>
            <person name="Schwarz A."/>
            <person name="Francischetti I.M."/>
        </authorList>
    </citation>
    <scope>NUCLEOTIDE SEQUENCE</scope>
    <source>
        <tissue evidence="9">Salivary glands</tissue>
    </source>
</reference>
<dbReference type="GO" id="GO:0003746">
    <property type="term" value="F:translation elongation factor activity"/>
    <property type="evidence" value="ECO:0007669"/>
    <property type="project" value="UniProtKB-KW"/>
</dbReference>
<feature type="compositionally biased region" description="Polar residues" evidence="7">
    <location>
        <begin position="181"/>
        <end position="199"/>
    </location>
</feature>
<dbReference type="SUPFAM" id="SSF46785">
    <property type="entry name" value="Winged helix' DNA-binding domain"/>
    <property type="match status" value="1"/>
</dbReference>
<keyword evidence="3" id="KW-0805">Transcription regulation</keyword>
<dbReference type="Gene3D" id="6.10.140.340">
    <property type="match status" value="1"/>
</dbReference>
<feature type="compositionally biased region" description="Pro residues" evidence="7">
    <location>
        <begin position="377"/>
        <end position="401"/>
    </location>
</feature>
<protein>
    <submittedName>
        <fullName evidence="9">Putative rna polymerase ii elongation factor ell2-like protein</fullName>
    </submittedName>
</protein>
<dbReference type="Gene3D" id="1.10.10.2670">
    <property type="entry name" value="E3 ubiquitin-protein ligase"/>
    <property type="match status" value="1"/>
</dbReference>
<dbReference type="GO" id="GO:0008023">
    <property type="term" value="C:transcription elongation factor complex"/>
    <property type="evidence" value="ECO:0007669"/>
    <property type="project" value="InterPro"/>
</dbReference>
<evidence type="ECO:0000313" key="9">
    <source>
        <dbReference type="EMBL" id="JAC87704.1"/>
    </source>
</evidence>
<feature type="compositionally biased region" description="Polar residues" evidence="7">
    <location>
        <begin position="298"/>
        <end position="311"/>
    </location>
</feature>
<evidence type="ECO:0000256" key="5">
    <source>
        <dbReference type="ARBA" id="ARBA00023242"/>
    </source>
</evidence>